<dbReference type="EMBL" id="VTHL01000006">
    <property type="protein sequence ID" value="TYZ10952.1"/>
    <property type="molecule type" value="Genomic_DNA"/>
</dbReference>
<dbReference type="GO" id="GO:0006355">
    <property type="term" value="P:regulation of DNA-templated transcription"/>
    <property type="evidence" value="ECO:0007669"/>
    <property type="project" value="InterPro"/>
</dbReference>
<dbReference type="InterPro" id="IPR036390">
    <property type="entry name" value="WH_DNA-bd_sf"/>
</dbReference>
<evidence type="ECO:0000313" key="2">
    <source>
        <dbReference type="EMBL" id="TYZ10952.1"/>
    </source>
</evidence>
<gene>
    <name evidence="2" type="ORF">FY528_07815</name>
</gene>
<name>A0A5D6V711_9BACT</name>
<protein>
    <submittedName>
        <fullName evidence="2">Winged helix-turn-helix domain-containing protein</fullName>
    </submittedName>
</protein>
<keyword evidence="3" id="KW-1185">Reference proteome</keyword>
<evidence type="ECO:0000313" key="3">
    <source>
        <dbReference type="Proteomes" id="UP000322791"/>
    </source>
</evidence>
<evidence type="ECO:0000259" key="1">
    <source>
        <dbReference type="PROSITE" id="PS51063"/>
    </source>
</evidence>
<comment type="caution">
    <text evidence="2">The sequence shown here is derived from an EMBL/GenBank/DDBJ whole genome shotgun (WGS) entry which is preliminary data.</text>
</comment>
<organism evidence="2 3">
    <name type="scientific">Hymenobacter lutimineralis</name>
    <dbReference type="NCBI Taxonomy" id="2606448"/>
    <lineage>
        <taxon>Bacteria</taxon>
        <taxon>Pseudomonadati</taxon>
        <taxon>Bacteroidota</taxon>
        <taxon>Cytophagia</taxon>
        <taxon>Cytophagales</taxon>
        <taxon>Hymenobacteraceae</taxon>
        <taxon>Hymenobacter</taxon>
    </lineage>
</organism>
<dbReference type="SUPFAM" id="SSF46785">
    <property type="entry name" value="Winged helix' DNA-binding domain"/>
    <property type="match status" value="1"/>
</dbReference>
<dbReference type="Proteomes" id="UP000322791">
    <property type="component" value="Unassembled WGS sequence"/>
</dbReference>
<sequence>MSRLLSELKEEGIIAAKGSSITLVHPKKLVDISTQYD</sequence>
<dbReference type="AlphaFoldDB" id="A0A5D6V711"/>
<accession>A0A5D6V711</accession>
<dbReference type="InterPro" id="IPR036388">
    <property type="entry name" value="WH-like_DNA-bd_sf"/>
</dbReference>
<dbReference type="Gene3D" id="1.10.10.10">
    <property type="entry name" value="Winged helix-like DNA-binding domain superfamily/Winged helix DNA-binding domain"/>
    <property type="match status" value="1"/>
</dbReference>
<feature type="domain" description="HTH crp-type" evidence="1">
    <location>
        <begin position="1"/>
        <end position="27"/>
    </location>
</feature>
<reference evidence="2 3" key="1">
    <citation type="submission" date="2019-08" db="EMBL/GenBank/DDBJ databases">
        <authorList>
            <person name="Seo M.-J."/>
        </authorList>
    </citation>
    <scope>NUCLEOTIDE SEQUENCE [LARGE SCALE GENOMIC DNA]</scope>
    <source>
        <strain evidence="2 3">KIGAM108</strain>
    </source>
</reference>
<dbReference type="PROSITE" id="PS51063">
    <property type="entry name" value="HTH_CRP_2"/>
    <property type="match status" value="1"/>
</dbReference>
<dbReference type="GO" id="GO:0003677">
    <property type="term" value="F:DNA binding"/>
    <property type="evidence" value="ECO:0007669"/>
    <property type="project" value="InterPro"/>
</dbReference>
<dbReference type="RefSeq" id="WP_149070437.1">
    <property type="nucleotide sequence ID" value="NZ_VTHL01000006.1"/>
</dbReference>
<proteinExistence type="predicted"/>
<dbReference type="InterPro" id="IPR012318">
    <property type="entry name" value="HTH_CRP"/>
</dbReference>